<reference evidence="1 2" key="2">
    <citation type="submission" date="2018-11" db="EMBL/GenBank/DDBJ databases">
        <authorList>
            <consortium name="Pathogen Informatics"/>
        </authorList>
    </citation>
    <scope>NUCLEOTIDE SEQUENCE [LARGE SCALE GENOMIC DNA]</scope>
</reference>
<dbReference type="GO" id="GO:0070176">
    <property type="term" value="C:DRM complex"/>
    <property type="evidence" value="ECO:0007669"/>
    <property type="project" value="InterPro"/>
</dbReference>
<dbReference type="Proteomes" id="UP000270296">
    <property type="component" value="Unassembled WGS sequence"/>
</dbReference>
<dbReference type="Pfam" id="PF10044">
    <property type="entry name" value="LIN52"/>
    <property type="match status" value="1"/>
</dbReference>
<organism evidence="3">
    <name type="scientific">Soboliphyme baturini</name>
    <dbReference type="NCBI Taxonomy" id="241478"/>
    <lineage>
        <taxon>Eukaryota</taxon>
        <taxon>Metazoa</taxon>
        <taxon>Ecdysozoa</taxon>
        <taxon>Nematoda</taxon>
        <taxon>Enoplea</taxon>
        <taxon>Dorylaimia</taxon>
        <taxon>Dioctophymatida</taxon>
        <taxon>Dioctophymatoidea</taxon>
        <taxon>Soboliphymatidae</taxon>
        <taxon>Soboliphyme</taxon>
    </lineage>
</organism>
<sequence length="41" mass="4846">MEHIKYLQNSAYRLGIMEARELARGKFLKILELQEPPKNTD</sequence>
<evidence type="ECO:0000313" key="3">
    <source>
        <dbReference type="WBParaSite" id="SBAD_0000365501-mRNA-1"/>
    </source>
</evidence>
<evidence type="ECO:0000313" key="1">
    <source>
        <dbReference type="EMBL" id="VDP01345.1"/>
    </source>
</evidence>
<dbReference type="GO" id="GO:0006355">
    <property type="term" value="P:regulation of DNA-templated transcription"/>
    <property type="evidence" value="ECO:0007669"/>
    <property type="project" value="InterPro"/>
</dbReference>
<dbReference type="EMBL" id="UZAM01007778">
    <property type="protein sequence ID" value="VDP01345.1"/>
    <property type="molecule type" value="Genomic_DNA"/>
</dbReference>
<dbReference type="WBParaSite" id="SBAD_0000365501-mRNA-1">
    <property type="protein sequence ID" value="SBAD_0000365501-mRNA-1"/>
    <property type="gene ID" value="SBAD_0000365501"/>
</dbReference>
<gene>
    <name evidence="1" type="ORF">SBAD_LOCUS3496</name>
</gene>
<accession>A0A183IIQ1</accession>
<dbReference type="InterPro" id="IPR018737">
    <property type="entry name" value="DREAM_LIN52"/>
</dbReference>
<keyword evidence="2" id="KW-1185">Reference proteome</keyword>
<reference evidence="3" key="1">
    <citation type="submission" date="2016-06" db="UniProtKB">
        <authorList>
            <consortium name="WormBaseParasite"/>
        </authorList>
    </citation>
    <scope>IDENTIFICATION</scope>
</reference>
<name>A0A183IIQ1_9BILA</name>
<evidence type="ECO:0000313" key="2">
    <source>
        <dbReference type="Proteomes" id="UP000270296"/>
    </source>
</evidence>
<protein>
    <submittedName>
        <fullName evidence="1 3">Uncharacterized protein</fullName>
    </submittedName>
</protein>
<dbReference type="AlphaFoldDB" id="A0A183IIQ1"/>
<proteinExistence type="predicted"/>
<dbReference type="OrthoDB" id="5834362at2759"/>